<reference evidence="2" key="1">
    <citation type="journal article" date="2019" name="Int. J. Syst. Evol. Microbiol.">
        <title>The Global Catalogue of Microorganisms (GCM) 10K type strain sequencing project: providing services to taxonomists for standard genome sequencing and annotation.</title>
        <authorList>
            <consortium name="The Broad Institute Genomics Platform"/>
            <consortium name="The Broad Institute Genome Sequencing Center for Infectious Disease"/>
            <person name="Wu L."/>
            <person name="Ma J."/>
        </authorList>
    </citation>
    <scope>NUCLEOTIDE SEQUENCE [LARGE SCALE GENOMIC DNA]</scope>
    <source>
        <strain evidence="2">JCM 17759</strain>
    </source>
</reference>
<dbReference type="RefSeq" id="WP_345324826.1">
    <property type="nucleotide sequence ID" value="NZ_BAABGA010000048.1"/>
</dbReference>
<evidence type="ECO:0000313" key="2">
    <source>
        <dbReference type="Proteomes" id="UP001500840"/>
    </source>
</evidence>
<accession>A0ABP8N566</accession>
<proteinExistence type="predicted"/>
<name>A0ABP8N566_9BACT</name>
<dbReference type="EMBL" id="BAABGA010000048">
    <property type="protein sequence ID" value="GAA4459685.1"/>
    <property type="molecule type" value="Genomic_DNA"/>
</dbReference>
<comment type="caution">
    <text evidence="1">The sequence shown here is derived from an EMBL/GenBank/DDBJ whole genome shotgun (WGS) entry which is preliminary data.</text>
</comment>
<protein>
    <submittedName>
        <fullName evidence="1">Uncharacterized protein</fullName>
    </submittedName>
</protein>
<keyword evidence="2" id="KW-1185">Reference proteome</keyword>
<evidence type="ECO:0000313" key="1">
    <source>
        <dbReference type="EMBL" id="GAA4459685.1"/>
    </source>
</evidence>
<dbReference type="Proteomes" id="UP001500840">
    <property type="component" value="Unassembled WGS sequence"/>
</dbReference>
<sequence>MTIENYNEWLALPDDVRQSCLSKWNAYTHEMFWVPTMAAARLAASSAFPVTDIYVGIYHGGAYVLHLTVDDEHLTSCPKPLKQTFDGFPVIWMGNSYQDPENPQPFLGEWETHGVFGDFRVIVTEGDGLSVQCTDLRSKADLDVFDQRIAFNQLSFVTRTESQNVLHTIRLDDGNVLNYQLTVGQFARRANKEA</sequence>
<organism evidence="1 2">
    <name type="scientific">Novipirellula rosea</name>
    <dbReference type="NCBI Taxonomy" id="1031540"/>
    <lineage>
        <taxon>Bacteria</taxon>
        <taxon>Pseudomonadati</taxon>
        <taxon>Planctomycetota</taxon>
        <taxon>Planctomycetia</taxon>
        <taxon>Pirellulales</taxon>
        <taxon>Pirellulaceae</taxon>
        <taxon>Novipirellula</taxon>
    </lineage>
</organism>
<gene>
    <name evidence="1" type="ORF">GCM10023156_39630</name>
</gene>